<sequence>MLFRFINPLSKTSKFNYYCSIYKINNGDTSLVKSAEDNEIKEYENYIDWTPDFVIENSNSDNSNYFVTVHQKDMNTNLISGKLIVPFNVYHLLKDEEAVWSVRSKDEMNVFKLQNMNVTESKNNLYKVSLSQDSLDGKAVSALIGPSTKWNKINIGGNFEAPNATSRIIISGYKNSTGTAEKLIDIEPNSEINISSINANEYPFITVTFASMRTDETSEHYLSDLSVVFTPSAEIAVKSQTDFANKNSVLRGDTVKLNLFAENI</sequence>
<protein>
    <submittedName>
        <fullName evidence="1">Uncharacterized protein</fullName>
    </submittedName>
</protein>
<gene>
    <name evidence="1" type="ORF">SDC9_165511</name>
</gene>
<comment type="caution">
    <text evidence="1">The sequence shown here is derived from an EMBL/GenBank/DDBJ whole genome shotgun (WGS) entry which is preliminary data.</text>
</comment>
<evidence type="ECO:0000313" key="1">
    <source>
        <dbReference type="EMBL" id="MPN18153.1"/>
    </source>
</evidence>
<organism evidence="1">
    <name type="scientific">bioreactor metagenome</name>
    <dbReference type="NCBI Taxonomy" id="1076179"/>
    <lineage>
        <taxon>unclassified sequences</taxon>
        <taxon>metagenomes</taxon>
        <taxon>ecological metagenomes</taxon>
    </lineage>
</organism>
<dbReference type="AlphaFoldDB" id="A0A645G1S7"/>
<accession>A0A645G1S7</accession>
<name>A0A645G1S7_9ZZZZ</name>
<dbReference type="EMBL" id="VSSQ01065434">
    <property type="protein sequence ID" value="MPN18153.1"/>
    <property type="molecule type" value="Genomic_DNA"/>
</dbReference>
<reference evidence="1" key="1">
    <citation type="submission" date="2019-08" db="EMBL/GenBank/DDBJ databases">
        <authorList>
            <person name="Kucharzyk K."/>
            <person name="Murdoch R.W."/>
            <person name="Higgins S."/>
            <person name="Loffler F."/>
        </authorList>
    </citation>
    <scope>NUCLEOTIDE SEQUENCE</scope>
</reference>
<proteinExistence type="predicted"/>